<dbReference type="Gene3D" id="3.30.2010.10">
    <property type="entry name" value="Metalloproteases ('zincins'), catalytic domain"/>
    <property type="match status" value="1"/>
</dbReference>
<dbReference type="InterPro" id="IPR053136">
    <property type="entry name" value="UTP_pyrophosphatase-like"/>
</dbReference>
<proteinExistence type="predicted"/>
<accession>A0A7J0BWB5</accession>
<sequence>MKFSALGGLVVVVPAGFDTSRVPEIVDGKRAWIARVARRLMPRMNRMESEPELPDTVMLRAAGKTVRVVYAFSVRPFSVREKDDILELCGRYDAARVHAVLRDWLRHRARHVLVPMLLSLAKEYRISVQAVHIRLQRSRWGSCSAAGSINLNARLLFLPEELARYVCAHELAHRVYHNHSPAFWAHLESLMPGAGRLDRELRDAGDFVPRWAFVPAE</sequence>
<evidence type="ECO:0000313" key="2">
    <source>
        <dbReference type="EMBL" id="GFM37461.1"/>
    </source>
</evidence>
<feature type="domain" description="YgjP-like metallopeptidase" evidence="1">
    <location>
        <begin position="7"/>
        <end position="203"/>
    </location>
</feature>
<comment type="caution">
    <text evidence="2">The sequence shown here is derived from an EMBL/GenBank/DDBJ whole genome shotgun (WGS) entry which is preliminary data.</text>
</comment>
<organism evidence="2 3">
    <name type="scientific">Desulfovibrio psychrotolerans</name>
    <dbReference type="NCBI Taxonomy" id="415242"/>
    <lineage>
        <taxon>Bacteria</taxon>
        <taxon>Pseudomonadati</taxon>
        <taxon>Thermodesulfobacteriota</taxon>
        <taxon>Desulfovibrionia</taxon>
        <taxon>Desulfovibrionales</taxon>
        <taxon>Desulfovibrionaceae</taxon>
        <taxon>Desulfovibrio</taxon>
    </lineage>
</organism>
<dbReference type="Pfam" id="PF01863">
    <property type="entry name" value="YgjP-like"/>
    <property type="match status" value="1"/>
</dbReference>
<dbReference type="PANTHER" id="PTHR30399">
    <property type="entry name" value="UNCHARACTERIZED PROTEIN YGJP"/>
    <property type="match status" value="1"/>
</dbReference>
<dbReference type="InterPro" id="IPR002725">
    <property type="entry name" value="YgjP-like_metallopeptidase"/>
</dbReference>
<name>A0A7J0BWB5_9BACT</name>
<dbReference type="Proteomes" id="UP000503820">
    <property type="component" value="Unassembled WGS sequence"/>
</dbReference>
<keyword evidence="2" id="KW-0645">Protease</keyword>
<gene>
    <name evidence="2" type="ORF">DSM19430T_21450</name>
</gene>
<protein>
    <submittedName>
        <fullName evidence="2">Zinc protease</fullName>
    </submittedName>
</protein>
<dbReference type="GO" id="GO:0006508">
    <property type="term" value="P:proteolysis"/>
    <property type="evidence" value="ECO:0007669"/>
    <property type="project" value="UniProtKB-KW"/>
</dbReference>
<keyword evidence="3" id="KW-1185">Reference proteome</keyword>
<reference evidence="2 3" key="1">
    <citation type="submission" date="2020-05" db="EMBL/GenBank/DDBJ databases">
        <title>Draft genome sequence of Desulfovibrio psychrotolerans JS1T.</title>
        <authorList>
            <person name="Ueno A."/>
            <person name="Tamazawa S."/>
            <person name="Tamamura S."/>
            <person name="Murakami T."/>
            <person name="Kiyama T."/>
            <person name="Inomata H."/>
            <person name="Amano Y."/>
            <person name="Miyakawa K."/>
            <person name="Tamaki H."/>
            <person name="Naganuma T."/>
            <person name="Kaneko K."/>
        </authorList>
    </citation>
    <scope>NUCLEOTIDE SEQUENCE [LARGE SCALE GENOMIC DNA]</scope>
    <source>
        <strain evidence="2 3">JS1</strain>
    </source>
</reference>
<dbReference type="PANTHER" id="PTHR30399:SF1">
    <property type="entry name" value="UTP PYROPHOSPHATASE"/>
    <property type="match status" value="1"/>
</dbReference>
<dbReference type="EMBL" id="BLVP01000008">
    <property type="protein sequence ID" value="GFM37461.1"/>
    <property type="molecule type" value="Genomic_DNA"/>
</dbReference>
<dbReference type="CDD" id="cd07344">
    <property type="entry name" value="M48_yhfN_like"/>
    <property type="match status" value="1"/>
</dbReference>
<dbReference type="GO" id="GO:0008233">
    <property type="term" value="F:peptidase activity"/>
    <property type="evidence" value="ECO:0007669"/>
    <property type="project" value="UniProtKB-KW"/>
</dbReference>
<keyword evidence="2" id="KW-0378">Hydrolase</keyword>
<evidence type="ECO:0000313" key="3">
    <source>
        <dbReference type="Proteomes" id="UP000503820"/>
    </source>
</evidence>
<dbReference type="AlphaFoldDB" id="A0A7J0BWB5"/>
<evidence type="ECO:0000259" key="1">
    <source>
        <dbReference type="Pfam" id="PF01863"/>
    </source>
</evidence>